<dbReference type="eggNOG" id="COG2137">
    <property type="taxonomic scope" value="Bacteria"/>
</dbReference>
<dbReference type="PANTHER" id="PTHR33602:SF1">
    <property type="entry name" value="REGULATORY PROTEIN RECX FAMILY PROTEIN"/>
    <property type="match status" value="1"/>
</dbReference>
<protein>
    <recommendedName>
        <fullName evidence="3 5">Regulatory protein RecX</fullName>
    </recommendedName>
</protein>
<name>U3GZH7_9CORY</name>
<evidence type="ECO:0000313" key="9">
    <source>
        <dbReference type="Proteomes" id="UP000016943"/>
    </source>
</evidence>
<dbReference type="InterPro" id="IPR036388">
    <property type="entry name" value="WH-like_DNA-bd_sf"/>
</dbReference>
<feature type="region of interest" description="Disordered" evidence="6">
    <location>
        <begin position="62"/>
        <end position="89"/>
    </location>
</feature>
<dbReference type="Pfam" id="PF02631">
    <property type="entry name" value="RecX_HTH2"/>
    <property type="match status" value="1"/>
</dbReference>
<reference evidence="8 9" key="1">
    <citation type="journal article" date="2013" name="Genome Announc.">
        <title>Whole-Genome Sequence of the Clinical Strain Corynebacterium argentoratense DSM 44202, Isolated from a Human Throat Specimen.</title>
        <authorList>
            <person name="Bomholt C."/>
            <person name="Glaub A."/>
            <person name="Gravermann K."/>
            <person name="Albersmeier A."/>
            <person name="Brinkrolf K."/>
            <person name="Ruckert C."/>
            <person name="Tauch A."/>
        </authorList>
    </citation>
    <scope>NUCLEOTIDE SEQUENCE [LARGE SCALE GENOMIC DNA]</scope>
    <source>
        <strain evidence="8">DSM 44202</strain>
    </source>
</reference>
<evidence type="ECO:0000256" key="5">
    <source>
        <dbReference type="HAMAP-Rule" id="MF_01114"/>
    </source>
</evidence>
<evidence type="ECO:0000259" key="7">
    <source>
        <dbReference type="Pfam" id="PF02631"/>
    </source>
</evidence>
<dbReference type="GO" id="GO:0005737">
    <property type="term" value="C:cytoplasm"/>
    <property type="evidence" value="ECO:0007669"/>
    <property type="project" value="UniProtKB-SubCell"/>
</dbReference>
<accession>U3GZH7</accession>
<dbReference type="InterPro" id="IPR053924">
    <property type="entry name" value="RecX_HTH_2nd"/>
</dbReference>
<dbReference type="KEGG" id="caz:CARG_05745"/>
<dbReference type="PATRIC" id="fig|1348662.3.peg.1124"/>
<dbReference type="Gene3D" id="1.10.10.10">
    <property type="entry name" value="Winged helix-like DNA-binding domain superfamily/Winged helix DNA-binding domain"/>
    <property type="match status" value="1"/>
</dbReference>
<proteinExistence type="inferred from homology"/>
<dbReference type="OrthoDB" id="5244465at2"/>
<evidence type="ECO:0000313" key="8">
    <source>
        <dbReference type="EMBL" id="AGU15277.1"/>
    </source>
</evidence>
<dbReference type="AlphaFoldDB" id="U3GZH7"/>
<dbReference type="EMBL" id="CP006365">
    <property type="protein sequence ID" value="AGU15277.1"/>
    <property type="molecule type" value="Genomic_DNA"/>
</dbReference>
<dbReference type="GeneID" id="78249924"/>
<dbReference type="HOGENOM" id="CLU_066607_0_2_11"/>
<organism evidence="8 9">
    <name type="scientific">Corynebacterium argentoratense DSM 44202</name>
    <dbReference type="NCBI Taxonomy" id="1348662"/>
    <lineage>
        <taxon>Bacteria</taxon>
        <taxon>Bacillati</taxon>
        <taxon>Actinomycetota</taxon>
        <taxon>Actinomycetes</taxon>
        <taxon>Mycobacteriales</taxon>
        <taxon>Corynebacteriaceae</taxon>
        <taxon>Corynebacterium</taxon>
    </lineage>
</organism>
<keyword evidence="4 5" id="KW-0963">Cytoplasm</keyword>
<dbReference type="HAMAP" id="MF_01114">
    <property type="entry name" value="RecX"/>
    <property type="match status" value="1"/>
</dbReference>
<dbReference type="STRING" id="1348662.CARG_05745"/>
<evidence type="ECO:0000256" key="4">
    <source>
        <dbReference type="ARBA" id="ARBA00022490"/>
    </source>
</evidence>
<dbReference type="Proteomes" id="UP000016943">
    <property type="component" value="Chromosome"/>
</dbReference>
<evidence type="ECO:0000256" key="2">
    <source>
        <dbReference type="ARBA" id="ARBA00009695"/>
    </source>
</evidence>
<gene>
    <name evidence="5" type="primary">recX</name>
    <name evidence="8" type="ORF">CARG_05745</name>
</gene>
<dbReference type="GO" id="GO:0006282">
    <property type="term" value="P:regulation of DNA repair"/>
    <property type="evidence" value="ECO:0007669"/>
    <property type="project" value="UniProtKB-UniRule"/>
</dbReference>
<dbReference type="RefSeq" id="WP_020976431.1">
    <property type="nucleotide sequence ID" value="NC_022198.1"/>
</dbReference>
<evidence type="ECO:0000256" key="1">
    <source>
        <dbReference type="ARBA" id="ARBA00004496"/>
    </source>
</evidence>
<comment type="function">
    <text evidence="5">Modulates RecA activity.</text>
</comment>
<feature type="domain" description="RecX second three-helical" evidence="7">
    <location>
        <begin position="116"/>
        <end position="157"/>
    </location>
</feature>
<dbReference type="PANTHER" id="PTHR33602">
    <property type="entry name" value="REGULATORY PROTEIN RECX FAMILY PROTEIN"/>
    <property type="match status" value="1"/>
</dbReference>
<dbReference type="InterPro" id="IPR003783">
    <property type="entry name" value="Regulatory_RecX"/>
</dbReference>
<keyword evidence="9" id="KW-1185">Reference proteome</keyword>
<evidence type="ECO:0000256" key="6">
    <source>
        <dbReference type="SAM" id="MobiDB-lite"/>
    </source>
</evidence>
<comment type="subcellular location">
    <subcellularLocation>
        <location evidence="1 5">Cytoplasm</location>
    </subcellularLocation>
</comment>
<comment type="similarity">
    <text evidence="2 5">Belongs to the RecX family.</text>
</comment>
<sequence length="224" mass="25612">MTTSPKHNPHEEKLAQLARAIEEYESGEYSPTIIDPVAEERKSAVRHRALLLLNSRRRSRKELFDRLSTPTQSQHKRQQTAESGDDDVATDAASSLVDPTVINEVLDDLERVGLIDDDLFAEQWVRERHQRRGKTRRVLDQELIHKGVAEEVRLRALSQLSDEDELHVARALVEKEVAKVGELADRRHYDKALRSLVGKLARRGFGTSLALNLCREALEPLRRF</sequence>
<evidence type="ECO:0000256" key="3">
    <source>
        <dbReference type="ARBA" id="ARBA00018111"/>
    </source>
</evidence>